<keyword evidence="1" id="KW-0812">Transmembrane</keyword>
<evidence type="ECO:0000313" key="2">
    <source>
        <dbReference type="EMBL" id="EGO27191.1"/>
    </source>
</evidence>
<dbReference type="GeneID" id="18818041"/>
<protein>
    <submittedName>
        <fullName evidence="2">Uncharacterized protein</fullName>
    </submittedName>
</protein>
<reference evidence="2" key="1">
    <citation type="submission" date="2011-04" db="EMBL/GenBank/DDBJ databases">
        <title>Evolution of plant cell wall degrading machinery underlies the functional diversity of forest fungi.</title>
        <authorList>
            <consortium name="US DOE Joint Genome Institute (JGI-PGF)"/>
            <person name="Eastwood D.C."/>
            <person name="Floudas D."/>
            <person name="Binder M."/>
            <person name="Majcherczyk A."/>
            <person name="Schneider P."/>
            <person name="Aerts A."/>
            <person name="Asiegbu F.O."/>
            <person name="Baker S.E."/>
            <person name="Barry K."/>
            <person name="Bendiksby M."/>
            <person name="Blumentritt M."/>
            <person name="Coutinho P.M."/>
            <person name="Cullen D."/>
            <person name="Cullen D."/>
            <person name="Gathman A."/>
            <person name="Goodell B."/>
            <person name="Henrissat B."/>
            <person name="Ihrmark K."/>
            <person name="Kauserud H."/>
            <person name="Kohler A."/>
            <person name="LaButti K."/>
            <person name="Lapidus A."/>
            <person name="Lavin J.L."/>
            <person name="Lee Y.-H."/>
            <person name="Lindquist E."/>
            <person name="Lilly W."/>
            <person name="Lucas S."/>
            <person name="Morin E."/>
            <person name="Murat C."/>
            <person name="Oguiza J.A."/>
            <person name="Park J."/>
            <person name="Pisabarro A.G."/>
            <person name="Riley R."/>
            <person name="Rosling A."/>
            <person name="Salamov A."/>
            <person name="Schmidt O."/>
            <person name="Schmutz J."/>
            <person name="Skrede I."/>
            <person name="Stenlid J."/>
            <person name="Wiebenga A."/>
            <person name="Xie X."/>
            <person name="Kues U."/>
            <person name="Hibbett D.S."/>
            <person name="Hoffmeister D."/>
            <person name="Hogberg N."/>
            <person name="Martin F."/>
            <person name="Grigoriev I.V."/>
            <person name="Watkinson S.C."/>
        </authorList>
    </citation>
    <scope>NUCLEOTIDE SEQUENCE</scope>
    <source>
        <strain evidence="2">S7.9</strain>
    </source>
</reference>
<organism>
    <name type="scientific">Serpula lacrymans var. lacrymans (strain S7.9)</name>
    <name type="common">Dry rot fungus</name>
    <dbReference type="NCBI Taxonomy" id="578457"/>
    <lineage>
        <taxon>Eukaryota</taxon>
        <taxon>Fungi</taxon>
        <taxon>Dikarya</taxon>
        <taxon>Basidiomycota</taxon>
        <taxon>Agaricomycotina</taxon>
        <taxon>Agaricomycetes</taxon>
        <taxon>Agaricomycetidae</taxon>
        <taxon>Boletales</taxon>
        <taxon>Coniophorineae</taxon>
        <taxon>Serpulaceae</taxon>
        <taxon>Serpula</taxon>
    </lineage>
</organism>
<keyword evidence="1" id="KW-1133">Transmembrane helix</keyword>
<dbReference type="OrthoDB" id="3349377at2759"/>
<name>F8NPI1_SERL9</name>
<accession>F8NPI1</accession>
<proteinExistence type="predicted"/>
<sequence>MQATFIMRVYAMFQRLKKIPLFMSFLLFVEVVAILVTVGMDLSPDGPAKSVSEPILGIHMCTIVDVSKSLTFIYIPIMCFQCTLFVLAVWVGFLHVREQRRALGGWKADMMMKVLIRDSTFFFLFIFVMCTTEAGAYLGLPAVYMGILASIVNSSGVVLSTRMIINFRKSFSPSLGAQPGTEGVTLSTFHATFHASASDVQLSQQLPSTSCPEEHTNEIARIVAQVNTRY</sequence>
<feature type="transmembrane region" description="Helical" evidence="1">
    <location>
        <begin position="143"/>
        <end position="165"/>
    </location>
</feature>
<dbReference type="KEGG" id="sla:SERLADRAFT_460156"/>
<keyword evidence="1" id="KW-0472">Membrane</keyword>
<feature type="transmembrane region" description="Helical" evidence="1">
    <location>
        <begin position="72"/>
        <end position="94"/>
    </location>
</feature>
<evidence type="ECO:0000256" key="1">
    <source>
        <dbReference type="SAM" id="Phobius"/>
    </source>
</evidence>
<dbReference type="AlphaFoldDB" id="F8NPI1"/>
<feature type="transmembrane region" description="Helical" evidence="1">
    <location>
        <begin position="21"/>
        <end position="40"/>
    </location>
</feature>
<dbReference type="RefSeq" id="XP_007315282.1">
    <property type="nucleotide sequence ID" value="XM_007315220.1"/>
</dbReference>
<dbReference type="Proteomes" id="UP000008064">
    <property type="component" value="Unassembled WGS sequence"/>
</dbReference>
<dbReference type="EMBL" id="GL945431">
    <property type="protein sequence ID" value="EGO27191.1"/>
    <property type="molecule type" value="Genomic_DNA"/>
</dbReference>
<feature type="transmembrane region" description="Helical" evidence="1">
    <location>
        <begin position="115"/>
        <end position="137"/>
    </location>
</feature>
<gene>
    <name evidence="2" type="ORF">SERLADRAFT_460156</name>
</gene>
<dbReference type="HOGENOM" id="CLU_1205388_0_0_1"/>